<dbReference type="Pfam" id="PF24758">
    <property type="entry name" value="LRR_At5g56370"/>
    <property type="match status" value="1"/>
</dbReference>
<feature type="region of interest" description="Disordered" evidence="1">
    <location>
        <begin position="1"/>
        <end position="64"/>
    </location>
</feature>
<sequence>MAAQEPFSNVDPATAADMRRQGRDPHEPDRAMEQLLEQPPLPPGHHHRPPHRAPPGPSDGVDRISALPDAVLGEIVSRLPVKEAARTAALARRWRGVWRAAPLVLVDAHLLPAGVAWPPTPAEAAASRVTDNVSRVLAAHPGPFRAVHLTSCYMGAHQAQLEHWLRILAAKGVGELVLVNRPWPKDVPLHAKLFSIPNLTRLYIGFWKFPDSAALRGASFPHLRELGICYVETGNGDIDSIVARSPVLETLNIQGDAKGLRVHLVSQSLRCVQICISMVEIIAVVNTPNLERLILFQSMKTASGLCSRVKIGNAPKLTMFGYLEPGNHVLEIHNTVIMAGIAASATTMLTSVKVLSLYLCFGVRNDSNMVPDFLRCFPNVETLHILSGTRRDQPTGQLDLKFWEKFSPIVSVVFRIKTMTFREFHGQQSELAFLQFFFQSAWALEHVVIVMANPRYNSLSVQQMSSSLRNLDSEKWARDFLMTMVGSNGPEGHLWTFQRGADFSDDDPFAPAPLQHQDRTRLLEMGSQELGRVVNVVAEILNIRNRQVCKKNRSDDFSWFCSEF</sequence>
<dbReference type="Gene3D" id="3.80.10.10">
    <property type="entry name" value="Ribonuclease Inhibitor"/>
    <property type="match status" value="1"/>
</dbReference>
<evidence type="ECO:0000259" key="3">
    <source>
        <dbReference type="Pfam" id="PF08387"/>
    </source>
</evidence>
<evidence type="ECO:0000259" key="2">
    <source>
        <dbReference type="Pfam" id="PF00646"/>
    </source>
</evidence>
<feature type="domain" description="F-box" evidence="2">
    <location>
        <begin position="64"/>
        <end position="99"/>
    </location>
</feature>
<dbReference type="InterPro" id="IPR036047">
    <property type="entry name" value="F-box-like_dom_sf"/>
</dbReference>
<dbReference type="InterPro" id="IPR055411">
    <property type="entry name" value="LRR_FXL15/At3g58940/PEG3-like"/>
</dbReference>
<feature type="domain" description="FBD" evidence="3">
    <location>
        <begin position="408"/>
        <end position="449"/>
    </location>
</feature>
<organism evidence="5 6">
    <name type="scientific">Paspalum notatum var. saurae</name>
    <dbReference type="NCBI Taxonomy" id="547442"/>
    <lineage>
        <taxon>Eukaryota</taxon>
        <taxon>Viridiplantae</taxon>
        <taxon>Streptophyta</taxon>
        <taxon>Embryophyta</taxon>
        <taxon>Tracheophyta</taxon>
        <taxon>Spermatophyta</taxon>
        <taxon>Magnoliopsida</taxon>
        <taxon>Liliopsida</taxon>
        <taxon>Poales</taxon>
        <taxon>Poaceae</taxon>
        <taxon>PACMAD clade</taxon>
        <taxon>Panicoideae</taxon>
        <taxon>Andropogonodae</taxon>
        <taxon>Paspaleae</taxon>
        <taxon>Paspalinae</taxon>
        <taxon>Paspalum</taxon>
    </lineage>
</organism>
<proteinExistence type="predicted"/>
<dbReference type="Pfam" id="PF00646">
    <property type="entry name" value="F-box"/>
    <property type="match status" value="1"/>
</dbReference>
<feature type="domain" description="F-box/LRR-repeat protein 15/At3g58940/PEG3-like LRR" evidence="4">
    <location>
        <begin position="161"/>
        <end position="385"/>
    </location>
</feature>
<dbReference type="Pfam" id="PF08387">
    <property type="entry name" value="FBD"/>
    <property type="match status" value="1"/>
</dbReference>
<dbReference type="InterPro" id="IPR006566">
    <property type="entry name" value="FBD"/>
</dbReference>
<dbReference type="InterPro" id="IPR001810">
    <property type="entry name" value="F-box_dom"/>
</dbReference>
<reference evidence="5 6" key="1">
    <citation type="submission" date="2024-02" db="EMBL/GenBank/DDBJ databases">
        <title>High-quality chromosome-scale genome assembly of Pensacola bahiagrass (Paspalum notatum Flugge var. saurae).</title>
        <authorList>
            <person name="Vega J.M."/>
            <person name="Podio M."/>
            <person name="Orjuela J."/>
            <person name="Siena L.A."/>
            <person name="Pessino S.C."/>
            <person name="Combes M.C."/>
            <person name="Mariac C."/>
            <person name="Albertini E."/>
            <person name="Pupilli F."/>
            <person name="Ortiz J.P.A."/>
            <person name="Leblanc O."/>
        </authorList>
    </citation>
    <scope>NUCLEOTIDE SEQUENCE [LARGE SCALE GENOMIC DNA]</scope>
    <source>
        <strain evidence="5">R1</strain>
        <tissue evidence="5">Leaf</tissue>
    </source>
</reference>
<protein>
    <recommendedName>
        <fullName evidence="7">F-box domain-containing protein</fullName>
    </recommendedName>
</protein>
<feature type="compositionally biased region" description="Basic and acidic residues" evidence="1">
    <location>
        <begin position="17"/>
        <end position="32"/>
    </location>
</feature>
<dbReference type="EMBL" id="CP144754">
    <property type="protein sequence ID" value="WVZ95891.1"/>
    <property type="molecule type" value="Genomic_DNA"/>
</dbReference>
<dbReference type="InterPro" id="IPR055302">
    <property type="entry name" value="F-box_dom-containing"/>
</dbReference>
<dbReference type="InterPro" id="IPR032675">
    <property type="entry name" value="LRR_dom_sf"/>
</dbReference>
<accession>A0AAQ3XFF7</accession>
<evidence type="ECO:0008006" key="7">
    <source>
        <dbReference type="Google" id="ProtNLM"/>
    </source>
</evidence>
<evidence type="ECO:0000256" key="1">
    <source>
        <dbReference type="SAM" id="MobiDB-lite"/>
    </source>
</evidence>
<dbReference type="PANTHER" id="PTHR32141:SF50">
    <property type="entry name" value="OS01G0706266 PROTEIN"/>
    <property type="match status" value="1"/>
</dbReference>
<dbReference type="AlphaFoldDB" id="A0AAQ3XFF7"/>
<keyword evidence="6" id="KW-1185">Reference proteome</keyword>
<name>A0AAQ3XFF7_PASNO</name>
<dbReference type="Gene3D" id="1.20.1280.50">
    <property type="match status" value="1"/>
</dbReference>
<dbReference type="SUPFAM" id="SSF81383">
    <property type="entry name" value="F-box domain"/>
    <property type="match status" value="1"/>
</dbReference>
<evidence type="ECO:0000313" key="5">
    <source>
        <dbReference type="EMBL" id="WVZ95891.1"/>
    </source>
</evidence>
<dbReference type="PANTHER" id="PTHR32141">
    <property type="match status" value="1"/>
</dbReference>
<evidence type="ECO:0000313" key="6">
    <source>
        <dbReference type="Proteomes" id="UP001341281"/>
    </source>
</evidence>
<gene>
    <name evidence="5" type="ORF">U9M48_041599</name>
</gene>
<dbReference type="Proteomes" id="UP001341281">
    <property type="component" value="Chromosome 10"/>
</dbReference>
<evidence type="ECO:0000259" key="4">
    <source>
        <dbReference type="Pfam" id="PF24758"/>
    </source>
</evidence>
<dbReference type="SUPFAM" id="SSF52047">
    <property type="entry name" value="RNI-like"/>
    <property type="match status" value="1"/>
</dbReference>